<evidence type="ECO:0000313" key="12">
    <source>
        <dbReference type="Proteomes" id="UP000695022"/>
    </source>
</evidence>
<keyword evidence="4" id="KW-0808">Transferase</keyword>
<evidence type="ECO:0000256" key="4">
    <source>
        <dbReference type="ARBA" id="ARBA00022679"/>
    </source>
</evidence>
<feature type="chain" id="PRO_5046607323" description="Hexosyltransferase" evidence="11">
    <location>
        <begin position="22"/>
        <end position="328"/>
    </location>
</feature>
<keyword evidence="9" id="KW-0472">Membrane</keyword>
<organism evidence="12 13">
    <name type="scientific">Priapulus caudatus</name>
    <name type="common">Priapulid worm</name>
    <dbReference type="NCBI Taxonomy" id="37621"/>
    <lineage>
        <taxon>Eukaryota</taxon>
        <taxon>Metazoa</taxon>
        <taxon>Ecdysozoa</taxon>
        <taxon>Scalidophora</taxon>
        <taxon>Priapulida</taxon>
        <taxon>Priapulimorpha</taxon>
        <taxon>Priapulimorphida</taxon>
        <taxon>Priapulidae</taxon>
        <taxon>Priapulus</taxon>
    </lineage>
</organism>
<evidence type="ECO:0000256" key="9">
    <source>
        <dbReference type="ARBA" id="ARBA00023136"/>
    </source>
</evidence>
<name>A0ABM1DP94_PRICU</name>
<evidence type="ECO:0000256" key="6">
    <source>
        <dbReference type="ARBA" id="ARBA00022968"/>
    </source>
</evidence>
<gene>
    <name evidence="13" type="primary">LOC106804890</name>
</gene>
<dbReference type="EC" id="2.4.1.-" evidence="10"/>
<keyword evidence="12" id="KW-1185">Reference proteome</keyword>
<dbReference type="Proteomes" id="UP000695022">
    <property type="component" value="Unplaced"/>
</dbReference>
<keyword evidence="7" id="KW-1133">Transmembrane helix</keyword>
<dbReference type="GeneID" id="106804890"/>
<comment type="subcellular location">
    <subcellularLocation>
        <location evidence="1 10">Golgi apparatus membrane</location>
        <topology evidence="1 10">Single-pass type II membrane protein</topology>
    </subcellularLocation>
</comment>
<feature type="signal peptide" evidence="11">
    <location>
        <begin position="1"/>
        <end position="21"/>
    </location>
</feature>
<evidence type="ECO:0000256" key="10">
    <source>
        <dbReference type="RuleBase" id="RU363063"/>
    </source>
</evidence>
<reference evidence="13" key="1">
    <citation type="submission" date="2025-08" db="UniProtKB">
        <authorList>
            <consortium name="RefSeq"/>
        </authorList>
    </citation>
    <scope>IDENTIFICATION</scope>
</reference>
<dbReference type="PANTHER" id="PTHR11214">
    <property type="entry name" value="BETA-1,3-N-ACETYLGLUCOSAMINYLTRANSFERASE"/>
    <property type="match status" value="1"/>
</dbReference>
<protein>
    <recommendedName>
        <fullName evidence="10">Hexosyltransferase</fullName>
        <ecNumber evidence="10">2.4.1.-</ecNumber>
    </recommendedName>
</protein>
<keyword evidence="8 10" id="KW-0333">Golgi apparatus</keyword>
<evidence type="ECO:0000256" key="3">
    <source>
        <dbReference type="ARBA" id="ARBA00022676"/>
    </source>
</evidence>
<dbReference type="InterPro" id="IPR002659">
    <property type="entry name" value="Glyco_trans_31"/>
</dbReference>
<sequence>MNQKAAAVRVFVALLFGTVYVLFTTSANAPAAPPKDHNGVNGSDYAAAVHEVSYRTRSVVCSKYTFLLVVVHSAVRNFKLRQSIRDTWADARDTWRQEAVRTVFILGESEDVGDQSRVDEENHIHNDVVQARFLDSYANLTRKHFVALKYATESCQSADHIVKVDDDVFINLPAIISYLSTSRTKDNIMCNVLKHEFPNRNPRHKLFISEKEYPDNEYPPFCMGMAIIYSRHAANMLVTEAENAKFIDKIDDVYFGGILPRKLRIPLEDLRGKYSETGANTLEWVRSGDARPAWFYFALVWHRPRGGMKHVWMKVRANQRETQGSLLS</sequence>
<keyword evidence="5" id="KW-0812">Transmembrane</keyword>
<dbReference type="PANTHER" id="PTHR11214:SF364">
    <property type="entry name" value="HEXOSYLTRANSFERASE"/>
    <property type="match status" value="1"/>
</dbReference>
<keyword evidence="6" id="KW-0735">Signal-anchor</keyword>
<evidence type="ECO:0000256" key="1">
    <source>
        <dbReference type="ARBA" id="ARBA00004323"/>
    </source>
</evidence>
<dbReference type="RefSeq" id="XP_014661765.1">
    <property type="nucleotide sequence ID" value="XM_014806279.1"/>
</dbReference>
<accession>A0ABM1DP94</accession>
<keyword evidence="3 10" id="KW-0328">Glycosyltransferase</keyword>
<proteinExistence type="inferred from homology"/>
<keyword evidence="11" id="KW-0732">Signal</keyword>
<evidence type="ECO:0000313" key="13">
    <source>
        <dbReference type="RefSeq" id="XP_014661765.1"/>
    </source>
</evidence>
<evidence type="ECO:0000256" key="5">
    <source>
        <dbReference type="ARBA" id="ARBA00022692"/>
    </source>
</evidence>
<comment type="similarity">
    <text evidence="2 10">Belongs to the glycosyltransferase 31 family.</text>
</comment>
<evidence type="ECO:0000256" key="2">
    <source>
        <dbReference type="ARBA" id="ARBA00008661"/>
    </source>
</evidence>
<evidence type="ECO:0000256" key="11">
    <source>
        <dbReference type="SAM" id="SignalP"/>
    </source>
</evidence>
<dbReference type="Pfam" id="PF01762">
    <property type="entry name" value="Galactosyl_T"/>
    <property type="match status" value="1"/>
</dbReference>
<dbReference type="Gene3D" id="3.90.550.50">
    <property type="match status" value="1"/>
</dbReference>
<evidence type="ECO:0000256" key="7">
    <source>
        <dbReference type="ARBA" id="ARBA00022989"/>
    </source>
</evidence>
<evidence type="ECO:0000256" key="8">
    <source>
        <dbReference type="ARBA" id="ARBA00023034"/>
    </source>
</evidence>